<organism evidence="1 2">
    <name type="scientific">Micromonospora saelicesensis</name>
    <dbReference type="NCBI Taxonomy" id="285676"/>
    <lineage>
        <taxon>Bacteria</taxon>
        <taxon>Bacillati</taxon>
        <taxon>Actinomycetota</taxon>
        <taxon>Actinomycetes</taxon>
        <taxon>Micromonosporales</taxon>
        <taxon>Micromonosporaceae</taxon>
        <taxon>Micromonospora</taxon>
    </lineage>
</organism>
<proteinExistence type="predicted"/>
<accession>A0A1C4U3T5</accession>
<dbReference type="EMBL" id="FMCR01000001">
    <property type="protein sequence ID" value="SCE66378.1"/>
    <property type="molecule type" value="Genomic_DNA"/>
</dbReference>
<name>A0A1C4U3T5_9ACTN</name>
<evidence type="ECO:0000313" key="1">
    <source>
        <dbReference type="EMBL" id="SCE66378.1"/>
    </source>
</evidence>
<dbReference type="InterPro" id="IPR016181">
    <property type="entry name" value="Acyl_CoA_acyltransferase"/>
</dbReference>
<dbReference type="STRING" id="285676.GA0070561_0685"/>
<dbReference type="AlphaFoldDB" id="A0A1C4U3T5"/>
<dbReference type="SUPFAM" id="SSF55729">
    <property type="entry name" value="Acyl-CoA N-acyltransferases (Nat)"/>
    <property type="match status" value="1"/>
</dbReference>
<dbReference type="Proteomes" id="UP000198864">
    <property type="component" value="Unassembled WGS sequence"/>
</dbReference>
<sequence length="406" mass="44437">MATDVTDGIGAVDEETWARLAADAEPDAAHGYLLFRERLEPGTALLVTADDDRGPVAAIHAVTAVTGTGLFSHPWKLLTEEQFLRLTPDDDATRIRTEHRTLLGALGPDAPESGDLAGWLTTTVGEPLVVRTYDRSPLFTAPDVDTTRRRQAGREVVATLQDLVRQGRAGAVVLPYVATDDELLRGLLEAAGFVRGSVTAASALHLGGYPTYQAFLDGQNAETRRNYRLAEREVTRAGLQVREVPLAEHVDRIVDLEARTGERNGAAPNRPQLRAARAYLAAVLPGAIRVAVAGRSDAEVLACTVQMYGRHGCCTLGYGSDYDVTGTSVAYHHLVFGQPVESCIRAGVPRYRLGFEAFAPKFRRGARVAKRELWLWTPDERQRESFARLLRFLDERTTGHLAAYVR</sequence>
<reference evidence="1 2" key="1">
    <citation type="submission" date="2016-06" db="EMBL/GenBank/DDBJ databases">
        <authorList>
            <person name="Kjaerup R.B."/>
            <person name="Dalgaard T.S."/>
            <person name="Juul-Madsen H.R."/>
        </authorList>
    </citation>
    <scope>NUCLEOTIDE SEQUENCE [LARGE SCALE GENOMIC DNA]</scope>
    <source>
        <strain evidence="1 2">DSM 44871</strain>
    </source>
</reference>
<dbReference type="RefSeq" id="WP_091393930.1">
    <property type="nucleotide sequence ID" value="NZ_FMCR01000001.1"/>
</dbReference>
<evidence type="ECO:0000313" key="2">
    <source>
        <dbReference type="Proteomes" id="UP000198864"/>
    </source>
</evidence>
<gene>
    <name evidence="1" type="ORF">GA0070561_0685</name>
</gene>
<protein>
    <submittedName>
        <fullName evidence="1">Peptidogalycan biosysnthesis/recognition</fullName>
    </submittedName>
</protein>
<dbReference type="Gene3D" id="3.40.630.30">
    <property type="match status" value="1"/>
</dbReference>